<evidence type="ECO:0000256" key="5">
    <source>
        <dbReference type="ARBA" id="ARBA00023004"/>
    </source>
</evidence>
<dbReference type="Gene3D" id="2.60.120.650">
    <property type="entry name" value="Cupin"/>
    <property type="match status" value="1"/>
</dbReference>
<feature type="compositionally biased region" description="Basic and acidic residues" evidence="9">
    <location>
        <begin position="550"/>
        <end position="562"/>
    </location>
</feature>
<evidence type="ECO:0000313" key="12">
    <source>
        <dbReference type="EMBL" id="TRY62626.1"/>
    </source>
</evidence>
<evidence type="ECO:0000256" key="1">
    <source>
        <dbReference type="ARBA" id="ARBA00022723"/>
    </source>
</evidence>
<gene>
    <name evidence="12" type="ORF">TCAL_16657</name>
</gene>
<evidence type="ECO:0000256" key="7">
    <source>
        <dbReference type="ARBA" id="ARBA00023163"/>
    </source>
</evidence>
<evidence type="ECO:0000256" key="4">
    <source>
        <dbReference type="ARBA" id="ARBA00023002"/>
    </source>
</evidence>
<keyword evidence="1" id="KW-0479">Metal-binding</keyword>
<dbReference type="InterPro" id="IPR050690">
    <property type="entry name" value="JHDM1_Histone_Demethylase"/>
</dbReference>
<feature type="region of interest" description="Disordered" evidence="9">
    <location>
        <begin position="534"/>
        <end position="580"/>
    </location>
</feature>
<dbReference type="SMART" id="SM00558">
    <property type="entry name" value="JmjC"/>
    <property type="match status" value="1"/>
</dbReference>
<reference evidence="12 13" key="1">
    <citation type="journal article" date="2018" name="Nat. Ecol. Evol.">
        <title>Genomic signatures of mitonuclear coevolution across populations of Tigriopus californicus.</title>
        <authorList>
            <person name="Barreto F.S."/>
            <person name="Watson E.T."/>
            <person name="Lima T.G."/>
            <person name="Willett C.S."/>
            <person name="Edmands S."/>
            <person name="Li W."/>
            <person name="Burton R.S."/>
        </authorList>
    </citation>
    <scope>NUCLEOTIDE SEQUENCE [LARGE SCALE GENOMIC DNA]</scope>
    <source>
        <strain evidence="12 13">San Diego</strain>
    </source>
</reference>
<feature type="domain" description="JmjC" evidence="11">
    <location>
        <begin position="48"/>
        <end position="225"/>
    </location>
</feature>
<dbReference type="CDD" id="cd21783">
    <property type="entry name" value="CTD_Jhd1-like"/>
    <property type="match status" value="1"/>
</dbReference>
<dbReference type="PROSITE" id="PS51058">
    <property type="entry name" value="ZF_CXXC"/>
    <property type="match status" value="1"/>
</dbReference>
<dbReference type="OrthoDB" id="5876800at2759"/>
<accession>A0A553NB05</accession>
<keyword evidence="13" id="KW-1185">Reference proteome</keyword>
<evidence type="ECO:0000259" key="10">
    <source>
        <dbReference type="PROSITE" id="PS51058"/>
    </source>
</evidence>
<dbReference type="PANTHER" id="PTHR23123">
    <property type="entry name" value="PHD/F-BOX CONTAINING PROTEIN"/>
    <property type="match status" value="1"/>
</dbReference>
<evidence type="ECO:0000256" key="6">
    <source>
        <dbReference type="ARBA" id="ARBA00023015"/>
    </source>
</evidence>
<dbReference type="Gene3D" id="1.20.58.1360">
    <property type="match status" value="1"/>
</dbReference>
<dbReference type="SUPFAM" id="SSF51197">
    <property type="entry name" value="Clavaminate synthase-like"/>
    <property type="match status" value="1"/>
</dbReference>
<dbReference type="GO" id="GO:0003677">
    <property type="term" value="F:DNA binding"/>
    <property type="evidence" value="ECO:0007669"/>
    <property type="project" value="InterPro"/>
</dbReference>
<dbReference type="AlphaFoldDB" id="A0A553NB05"/>
<dbReference type="GO" id="GO:0016491">
    <property type="term" value="F:oxidoreductase activity"/>
    <property type="evidence" value="ECO:0007669"/>
    <property type="project" value="UniProtKB-KW"/>
</dbReference>
<dbReference type="STRING" id="6832.A0A553NB05"/>
<evidence type="ECO:0000259" key="11">
    <source>
        <dbReference type="PROSITE" id="PS51184"/>
    </source>
</evidence>
<dbReference type="GO" id="GO:0008270">
    <property type="term" value="F:zinc ion binding"/>
    <property type="evidence" value="ECO:0007669"/>
    <property type="project" value="UniProtKB-KW"/>
</dbReference>
<dbReference type="Pfam" id="PF02373">
    <property type="entry name" value="JmjC"/>
    <property type="match status" value="1"/>
</dbReference>
<organism evidence="12 13">
    <name type="scientific">Tigriopus californicus</name>
    <name type="common">Marine copepod</name>
    <dbReference type="NCBI Taxonomy" id="6832"/>
    <lineage>
        <taxon>Eukaryota</taxon>
        <taxon>Metazoa</taxon>
        <taxon>Ecdysozoa</taxon>
        <taxon>Arthropoda</taxon>
        <taxon>Crustacea</taxon>
        <taxon>Multicrustacea</taxon>
        <taxon>Hexanauplia</taxon>
        <taxon>Copepoda</taxon>
        <taxon>Harpacticoida</taxon>
        <taxon>Harpacticidae</taxon>
        <taxon>Tigriopus</taxon>
    </lineage>
</organism>
<proteinExistence type="predicted"/>
<dbReference type="EMBL" id="VCGU01000458">
    <property type="protein sequence ID" value="TRY62626.1"/>
    <property type="molecule type" value="Genomic_DNA"/>
</dbReference>
<dbReference type="Pfam" id="PF16866">
    <property type="entry name" value="PHD_4"/>
    <property type="match status" value="1"/>
</dbReference>
<dbReference type="Gene3D" id="3.30.40.10">
    <property type="entry name" value="Zinc/RING finger domain, C3HC4 (zinc finger)"/>
    <property type="match status" value="1"/>
</dbReference>
<dbReference type="InterPro" id="IPR003347">
    <property type="entry name" value="JmjC_dom"/>
</dbReference>
<sequence length="580" mass="65250">MTSGGGNVAAAPPLQSAPTDVETQAEGRRTAPGSHPLSRLSTCSAEACPSRYTNPSLVLDLEGKRVSVVQFQKQGFHHPIHVADSLADLQFEPTNAADEMMYPKVQKYCWMSVSGAWVDFRLEMGGASSWNYVHSGVLVIWLIPPTDENLQRFEDWAAGDTPQDRFLPEMVDACTRFELHRGHTLFIPAGWIHAIFSVHDTIAFRGKFLHSFGIEKQLQAAYIEEVLKIPQERRYPFFTELQWYVLDRYVHCVLGRTRLDLPEEEKRRIRLEKGDTVDANEEVFRLSSVVVSDDNARVHLTLSELHGLKFIIMYLHHLPNSKKSVPLMLPDPISIIKDVRELVLEHNQDCPEAAATGRYIINWGAQGKRGRKSGLSKQALMEIKHQKKTLADTTRKLQKNLSSTSSRRRRVRCKTCQACVGGDCQVCAYCKDMVKYGGPGRMKQTCEKRRCLHPQLPVCAHCSICMLDGWFKEPKLQSKDVDRPSTDDPPNLYECTVCLDIVHPECAEKSSGLGNINKDLSNSWECAKCSRSGFSQVPSRHTASKKRPLNNREEGGNNDDHPPQSSDLILGGSSEKVRKT</sequence>
<dbReference type="InterPro" id="IPR013083">
    <property type="entry name" value="Znf_RING/FYVE/PHD"/>
</dbReference>
<feature type="region of interest" description="Disordered" evidence="9">
    <location>
        <begin position="1"/>
        <end position="41"/>
    </location>
</feature>
<evidence type="ECO:0000313" key="13">
    <source>
        <dbReference type="Proteomes" id="UP000318571"/>
    </source>
</evidence>
<evidence type="ECO:0000256" key="2">
    <source>
        <dbReference type="ARBA" id="ARBA00022771"/>
    </source>
</evidence>
<comment type="caution">
    <text evidence="12">The sequence shown here is derived from an EMBL/GenBank/DDBJ whole genome shotgun (WGS) entry which is preliminary data.</text>
</comment>
<keyword evidence="7" id="KW-0804">Transcription</keyword>
<dbReference type="Pfam" id="PF02008">
    <property type="entry name" value="zf-CXXC"/>
    <property type="match status" value="1"/>
</dbReference>
<keyword evidence="6" id="KW-0805">Transcription regulation</keyword>
<dbReference type="PROSITE" id="PS51184">
    <property type="entry name" value="JMJC"/>
    <property type="match status" value="1"/>
</dbReference>
<evidence type="ECO:0000256" key="8">
    <source>
        <dbReference type="PROSITE-ProRule" id="PRU00509"/>
    </source>
</evidence>
<dbReference type="InterPro" id="IPR002857">
    <property type="entry name" value="Znf_CXXC"/>
</dbReference>
<dbReference type="OMA" id="CEKRRCL"/>
<keyword evidence="4" id="KW-0560">Oxidoreductase</keyword>
<dbReference type="InterPro" id="IPR019787">
    <property type="entry name" value="Znf_PHD-finger"/>
</dbReference>
<keyword evidence="3" id="KW-0862">Zinc</keyword>
<protein>
    <submittedName>
        <fullName evidence="12">Uncharacterized protein</fullName>
    </submittedName>
</protein>
<name>A0A553NB05_TIGCA</name>
<dbReference type="Proteomes" id="UP000318571">
    <property type="component" value="Chromosome 10"/>
</dbReference>
<feature type="domain" description="CXXC-type" evidence="10">
    <location>
        <begin position="406"/>
        <end position="452"/>
    </location>
</feature>
<keyword evidence="5" id="KW-0408">Iron</keyword>
<keyword evidence="2 8" id="KW-0863">Zinc-finger</keyword>
<evidence type="ECO:0000256" key="9">
    <source>
        <dbReference type="SAM" id="MobiDB-lite"/>
    </source>
</evidence>
<evidence type="ECO:0000256" key="3">
    <source>
        <dbReference type="ARBA" id="ARBA00022833"/>
    </source>
</evidence>